<name>A0A2T2NWD3_CORCC</name>
<gene>
    <name evidence="1" type="ORF">BS50DRAFT_295016</name>
</gene>
<accession>A0A2T2NWD3</accession>
<organism evidence="1 2">
    <name type="scientific">Corynespora cassiicola Philippines</name>
    <dbReference type="NCBI Taxonomy" id="1448308"/>
    <lineage>
        <taxon>Eukaryota</taxon>
        <taxon>Fungi</taxon>
        <taxon>Dikarya</taxon>
        <taxon>Ascomycota</taxon>
        <taxon>Pezizomycotina</taxon>
        <taxon>Dothideomycetes</taxon>
        <taxon>Pleosporomycetidae</taxon>
        <taxon>Pleosporales</taxon>
        <taxon>Corynesporascaceae</taxon>
        <taxon>Corynespora</taxon>
    </lineage>
</organism>
<keyword evidence="2" id="KW-1185">Reference proteome</keyword>
<proteinExistence type="predicted"/>
<reference evidence="1 2" key="1">
    <citation type="journal article" date="2018" name="Front. Microbiol.">
        <title>Genome-Wide Analysis of Corynespora cassiicola Leaf Fall Disease Putative Effectors.</title>
        <authorList>
            <person name="Lopez D."/>
            <person name="Ribeiro S."/>
            <person name="Label P."/>
            <person name="Fumanal B."/>
            <person name="Venisse J.S."/>
            <person name="Kohler A."/>
            <person name="de Oliveira R.R."/>
            <person name="Labutti K."/>
            <person name="Lipzen A."/>
            <person name="Lail K."/>
            <person name="Bauer D."/>
            <person name="Ohm R.A."/>
            <person name="Barry K.W."/>
            <person name="Spatafora J."/>
            <person name="Grigoriev I.V."/>
            <person name="Martin F.M."/>
            <person name="Pujade-Renaud V."/>
        </authorList>
    </citation>
    <scope>NUCLEOTIDE SEQUENCE [LARGE SCALE GENOMIC DNA]</scope>
    <source>
        <strain evidence="1 2">Philippines</strain>
    </source>
</reference>
<dbReference type="EMBL" id="KZ678132">
    <property type="protein sequence ID" value="PSN69714.1"/>
    <property type="molecule type" value="Genomic_DNA"/>
</dbReference>
<sequence length="159" mass="17717">MGILPDLSTAAACQTRRWFACPCLPMPSFGSELPRDPEAWKSSSLSLLFVPDPRLTSARREMLGSLVLRFLILGRPWVAPSTTSPPRQSLRGNWSLSIDAQQRRDTVFPTQDRPLAVVPACPCLSLFPSCRIPSQMACSFSARRGTREKFFSLHHAWAS</sequence>
<dbReference type="AlphaFoldDB" id="A0A2T2NWD3"/>
<protein>
    <submittedName>
        <fullName evidence="1">Uncharacterized protein</fullName>
    </submittedName>
</protein>
<dbReference type="Proteomes" id="UP000240883">
    <property type="component" value="Unassembled WGS sequence"/>
</dbReference>
<evidence type="ECO:0000313" key="2">
    <source>
        <dbReference type="Proteomes" id="UP000240883"/>
    </source>
</evidence>
<evidence type="ECO:0000313" key="1">
    <source>
        <dbReference type="EMBL" id="PSN69714.1"/>
    </source>
</evidence>